<accession>A0A232LQL3</accession>
<name>A0A232LQL3_9EURO</name>
<feature type="region of interest" description="Disordered" evidence="1">
    <location>
        <begin position="24"/>
        <end position="55"/>
    </location>
</feature>
<dbReference type="AlphaFoldDB" id="A0A232LQL3"/>
<keyword evidence="2" id="KW-0732">Signal</keyword>
<feature type="chain" id="PRO_5012172537" evidence="2">
    <location>
        <begin position="16"/>
        <end position="226"/>
    </location>
</feature>
<dbReference type="OrthoDB" id="5332384at2759"/>
<feature type="signal peptide" evidence="2">
    <location>
        <begin position="1"/>
        <end position="15"/>
    </location>
</feature>
<evidence type="ECO:0000313" key="4">
    <source>
        <dbReference type="Proteomes" id="UP000243515"/>
    </source>
</evidence>
<evidence type="ECO:0000256" key="1">
    <source>
        <dbReference type="SAM" id="MobiDB-lite"/>
    </source>
</evidence>
<comment type="caution">
    <text evidence="3">The sequence shown here is derived from an EMBL/GenBank/DDBJ whole genome shotgun (WGS) entry which is preliminary data.</text>
</comment>
<keyword evidence="4" id="KW-1185">Reference proteome</keyword>
<evidence type="ECO:0000256" key="2">
    <source>
        <dbReference type="SAM" id="SignalP"/>
    </source>
</evidence>
<evidence type="ECO:0000313" key="3">
    <source>
        <dbReference type="EMBL" id="OXV06412.1"/>
    </source>
</evidence>
<gene>
    <name evidence="3" type="ORF">Egran_05820</name>
</gene>
<sequence>MYSALIFTLIAAALACHDDTGPGSYNDTGPGSHNNTGSHKSTQGSGSHNNTHPAGLLNNIVTPTGQCQEINNVKQTYFGFPDNSPPGAAIAFEKCGHKLTGGTGTYTDPLTLSTANGELNMCEIVYSFYLRKYLRYENDCEACSNDWKNGIWHVDIWVGSATVNGGQDKINCEDSMTAGNQIILRNPPSDLPVDVTPLYSYQSNTSCRTDHTYTTRNESLSCLIQA</sequence>
<dbReference type="Proteomes" id="UP000243515">
    <property type="component" value="Unassembled WGS sequence"/>
</dbReference>
<proteinExistence type="predicted"/>
<organism evidence="3 4">
    <name type="scientific">Elaphomyces granulatus</name>
    <dbReference type="NCBI Taxonomy" id="519963"/>
    <lineage>
        <taxon>Eukaryota</taxon>
        <taxon>Fungi</taxon>
        <taxon>Dikarya</taxon>
        <taxon>Ascomycota</taxon>
        <taxon>Pezizomycotina</taxon>
        <taxon>Eurotiomycetes</taxon>
        <taxon>Eurotiomycetidae</taxon>
        <taxon>Eurotiales</taxon>
        <taxon>Elaphomycetaceae</taxon>
        <taxon>Elaphomyces</taxon>
    </lineage>
</organism>
<protein>
    <submittedName>
        <fullName evidence="3">Uncharacterized protein</fullName>
    </submittedName>
</protein>
<feature type="compositionally biased region" description="Polar residues" evidence="1">
    <location>
        <begin position="24"/>
        <end position="52"/>
    </location>
</feature>
<dbReference type="EMBL" id="NPHW01005776">
    <property type="protein sequence ID" value="OXV06412.1"/>
    <property type="molecule type" value="Genomic_DNA"/>
</dbReference>
<reference evidence="3 4" key="1">
    <citation type="journal article" date="2015" name="Environ. Microbiol.">
        <title>Metagenome sequence of Elaphomyces granulatus from sporocarp tissue reveals Ascomycota ectomycorrhizal fingerprints of genome expansion and a Proteobacteria-rich microbiome.</title>
        <authorList>
            <person name="Quandt C.A."/>
            <person name="Kohler A."/>
            <person name="Hesse C.N."/>
            <person name="Sharpton T.J."/>
            <person name="Martin F."/>
            <person name="Spatafora J.W."/>
        </authorList>
    </citation>
    <scope>NUCLEOTIDE SEQUENCE [LARGE SCALE GENOMIC DNA]</scope>
    <source>
        <strain evidence="3 4">OSC145934</strain>
    </source>
</reference>